<dbReference type="GO" id="GO:0017059">
    <property type="term" value="C:serine palmitoyltransferase complex"/>
    <property type="evidence" value="ECO:0007669"/>
    <property type="project" value="TreeGrafter"/>
</dbReference>
<name>A0A6P6Y3Y3_DERPT</name>
<dbReference type="AlphaFoldDB" id="A0A6P6Y3Y3"/>
<comment type="subcellular location">
    <subcellularLocation>
        <location evidence="1">Endoplasmic reticulum membrane</location>
        <topology evidence="1">Multi-pass membrane protein</topology>
    </subcellularLocation>
</comment>
<keyword evidence="10" id="KW-0732">Signal</keyword>
<dbReference type="InterPro" id="IPR051900">
    <property type="entry name" value="SPT_small_subunit"/>
</dbReference>
<keyword evidence="4" id="KW-0256">Endoplasmic reticulum</keyword>
<feature type="signal peptide" evidence="10">
    <location>
        <begin position="1"/>
        <end position="21"/>
    </location>
</feature>
<protein>
    <submittedName>
        <fullName evidence="12">Uncharacterized protein LOC113794283</fullName>
    </submittedName>
</protein>
<dbReference type="Proteomes" id="UP000515146">
    <property type="component" value="Unplaced"/>
</dbReference>
<comment type="similarity">
    <text evidence="9">Belongs to the SPTSS family. SPTSSA subfamily.</text>
</comment>
<dbReference type="OrthoDB" id="202672at2759"/>
<accession>A0A6P6Y3Y3</accession>
<dbReference type="PANTHER" id="PTHR47084:SF1">
    <property type="entry name" value="SERINE PALMITOYLTRANSFERASE SMALL SUBUNIT A"/>
    <property type="match status" value="1"/>
</dbReference>
<keyword evidence="3" id="KW-0812">Transmembrane</keyword>
<dbReference type="GO" id="GO:0005789">
    <property type="term" value="C:endoplasmic reticulum membrane"/>
    <property type="evidence" value="ECO:0007669"/>
    <property type="project" value="UniProtKB-SubCell"/>
</dbReference>
<keyword evidence="11" id="KW-1185">Reference proteome</keyword>
<dbReference type="KEGG" id="dpte:113794283"/>
<evidence type="ECO:0000256" key="9">
    <source>
        <dbReference type="ARBA" id="ARBA00038370"/>
    </source>
</evidence>
<feature type="chain" id="PRO_5027687445" evidence="10">
    <location>
        <begin position="22"/>
        <end position="534"/>
    </location>
</feature>
<evidence type="ECO:0000256" key="6">
    <source>
        <dbReference type="ARBA" id="ARBA00022989"/>
    </source>
</evidence>
<proteinExistence type="inferred from homology"/>
<keyword evidence="7" id="KW-0443">Lipid metabolism</keyword>
<dbReference type="RefSeq" id="XP_027200192.1">
    <property type="nucleotide sequence ID" value="XM_027344391.1"/>
</dbReference>
<evidence type="ECO:0000256" key="4">
    <source>
        <dbReference type="ARBA" id="ARBA00022824"/>
    </source>
</evidence>
<organism evidence="11 12">
    <name type="scientific">Dermatophagoides pteronyssinus</name>
    <name type="common">European house dust mite</name>
    <dbReference type="NCBI Taxonomy" id="6956"/>
    <lineage>
        <taxon>Eukaryota</taxon>
        <taxon>Metazoa</taxon>
        <taxon>Ecdysozoa</taxon>
        <taxon>Arthropoda</taxon>
        <taxon>Chelicerata</taxon>
        <taxon>Arachnida</taxon>
        <taxon>Acari</taxon>
        <taxon>Acariformes</taxon>
        <taxon>Sarcoptiformes</taxon>
        <taxon>Astigmata</taxon>
        <taxon>Psoroptidia</taxon>
        <taxon>Analgoidea</taxon>
        <taxon>Pyroglyphidae</taxon>
        <taxon>Dermatophagoidinae</taxon>
        <taxon>Dermatophagoides</taxon>
    </lineage>
</organism>
<evidence type="ECO:0000256" key="7">
    <source>
        <dbReference type="ARBA" id="ARBA00023098"/>
    </source>
</evidence>
<reference evidence="12" key="1">
    <citation type="submission" date="2025-08" db="UniProtKB">
        <authorList>
            <consortium name="RefSeq"/>
        </authorList>
    </citation>
    <scope>IDENTIFICATION</scope>
    <source>
        <strain evidence="12">Airmid</strain>
    </source>
</reference>
<dbReference type="PANTHER" id="PTHR47084">
    <property type="entry name" value="SERINE PALMITOYLTRANSFERASE SMALL SUBUNIT A"/>
    <property type="match status" value="1"/>
</dbReference>
<evidence type="ECO:0000313" key="12">
    <source>
        <dbReference type="RefSeq" id="XP_027200192.1"/>
    </source>
</evidence>
<dbReference type="GO" id="GO:0004758">
    <property type="term" value="F:serine C-palmitoyltransferase activity"/>
    <property type="evidence" value="ECO:0007669"/>
    <property type="project" value="TreeGrafter"/>
</dbReference>
<evidence type="ECO:0000256" key="10">
    <source>
        <dbReference type="SAM" id="SignalP"/>
    </source>
</evidence>
<gene>
    <name evidence="12" type="primary">LOC113794283</name>
</gene>
<sequence length="534" mass="63307">MAIMILKCSLLFLYFIQMIVAKNVHDEMSNDRIMIPYKSVYGAPRKCKLTSDHKTTEEKYRKCQINAIDKWKITLQHYYTESWDFCCFVYDVLKCETKVLSECDPDYSDRNDKETRLLFDKSCQPIIINNPCNKDEDGEIDAKSKNDSSFWDEFNKDPEKYKQPTGVMTKTKNFLKKLWPKKEVKSEEQLKREELIRSEARRQYENIHNVDQSQSTKPEKLKSLIVTETEDTDSLLTKMLNILNQEQVDVHHEMIKITDFPKSGEMDQMEKWTKNFKDTRNRIRNEFDKKLEITLGKPTSEDQTGKIGTVSTKVENQQTTTSKLVDKMTQSTTKPEKSQTTKIEPIPRMKKEKWTIEDEMAFLASHHHEKYRQESSIEDCKKMIKKSSGKELERYQILLERHIDKKQKCEEIIANRKKAIISGDAFKMEKSKMTELEYANKILDELDKYDLNQADHQSKSKNPFKMSSLLKHSMDRLKHWYFVYELRTSLYMLEPWEKKLFNTVMLTITASCCYFTYRFLPSYAHALFEYFGII</sequence>
<evidence type="ECO:0000256" key="2">
    <source>
        <dbReference type="ARBA" id="ARBA00005189"/>
    </source>
</evidence>
<dbReference type="InterPro" id="IPR024512">
    <property type="entry name" value="Ser_palmitoyltrfase_ssu-like"/>
</dbReference>
<dbReference type="GO" id="GO:0046513">
    <property type="term" value="P:ceramide biosynthetic process"/>
    <property type="evidence" value="ECO:0007669"/>
    <property type="project" value="TreeGrafter"/>
</dbReference>
<evidence type="ECO:0000256" key="8">
    <source>
        <dbReference type="ARBA" id="ARBA00023136"/>
    </source>
</evidence>
<evidence type="ECO:0000256" key="3">
    <source>
        <dbReference type="ARBA" id="ARBA00022692"/>
    </source>
</evidence>
<dbReference type="InParanoid" id="A0A6P6Y3Y3"/>
<evidence type="ECO:0000256" key="5">
    <source>
        <dbReference type="ARBA" id="ARBA00022919"/>
    </source>
</evidence>
<keyword evidence="5" id="KW-0746">Sphingolipid metabolism</keyword>
<keyword evidence="8" id="KW-0472">Membrane</keyword>
<evidence type="ECO:0000256" key="1">
    <source>
        <dbReference type="ARBA" id="ARBA00004477"/>
    </source>
</evidence>
<dbReference type="Pfam" id="PF11779">
    <property type="entry name" value="SPT_ssu-like"/>
    <property type="match status" value="1"/>
</dbReference>
<comment type="pathway">
    <text evidence="2">Lipid metabolism.</text>
</comment>
<keyword evidence="6" id="KW-1133">Transmembrane helix</keyword>
<evidence type="ECO:0000313" key="11">
    <source>
        <dbReference type="Proteomes" id="UP000515146"/>
    </source>
</evidence>